<evidence type="ECO:0000256" key="7">
    <source>
        <dbReference type="ARBA" id="ARBA00035649"/>
    </source>
</evidence>
<dbReference type="GO" id="GO:0005509">
    <property type="term" value="F:calcium ion binding"/>
    <property type="evidence" value="ECO:0007669"/>
    <property type="project" value="InterPro"/>
</dbReference>
<keyword evidence="6" id="KW-0472">Membrane</keyword>
<evidence type="ECO:0000313" key="8">
    <source>
        <dbReference type="EMBL" id="KAK1385352.1"/>
    </source>
</evidence>
<evidence type="ECO:0000256" key="4">
    <source>
        <dbReference type="ARBA" id="ARBA00022946"/>
    </source>
</evidence>
<evidence type="ECO:0000256" key="5">
    <source>
        <dbReference type="ARBA" id="ARBA00023078"/>
    </source>
</evidence>
<dbReference type="PANTHER" id="PTHR33399:SF8">
    <property type="entry name" value="OS04G0522800 PROTEIN"/>
    <property type="match status" value="1"/>
</dbReference>
<dbReference type="PANTHER" id="PTHR33399">
    <property type="entry name" value="OXYGEN-EVOLVING ENHANCER PROTEIN 3-1, CHLOROPLASTIC"/>
    <property type="match status" value="1"/>
</dbReference>
<dbReference type="GO" id="GO:0009535">
    <property type="term" value="C:chloroplast thylakoid membrane"/>
    <property type="evidence" value="ECO:0007669"/>
    <property type="project" value="UniProtKB-SubCell"/>
</dbReference>
<keyword evidence="9" id="KW-1185">Reference proteome</keyword>
<organism evidence="8 9">
    <name type="scientific">Heracleum sosnowskyi</name>
    <dbReference type="NCBI Taxonomy" id="360622"/>
    <lineage>
        <taxon>Eukaryota</taxon>
        <taxon>Viridiplantae</taxon>
        <taxon>Streptophyta</taxon>
        <taxon>Embryophyta</taxon>
        <taxon>Tracheophyta</taxon>
        <taxon>Spermatophyta</taxon>
        <taxon>Magnoliopsida</taxon>
        <taxon>eudicotyledons</taxon>
        <taxon>Gunneridae</taxon>
        <taxon>Pentapetalae</taxon>
        <taxon>asterids</taxon>
        <taxon>campanulids</taxon>
        <taxon>Apiales</taxon>
        <taxon>Apiaceae</taxon>
        <taxon>Apioideae</taxon>
        <taxon>apioid superclade</taxon>
        <taxon>Tordylieae</taxon>
        <taxon>Tordyliinae</taxon>
        <taxon>Heracleum</taxon>
    </lineage>
</organism>
<evidence type="ECO:0000256" key="3">
    <source>
        <dbReference type="ARBA" id="ARBA00022640"/>
    </source>
</evidence>
<evidence type="ECO:0000256" key="2">
    <source>
        <dbReference type="ARBA" id="ARBA00022528"/>
    </source>
</evidence>
<dbReference type="GO" id="GO:0019898">
    <property type="term" value="C:extrinsic component of membrane"/>
    <property type="evidence" value="ECO:0007669"/>
    <property type="project" value="InterPro"/>
</dbReference>
<dbReference type="GO" id="GO:0009654">
    <property type="term" value="C:photosystem II oxygen evolving complex"/>
    <property type="evidence" value="ECO:0007669"/>
    <property type="project" value="InterPro"/>
</dbReference>
<keyword evidence="5" id="KW-0793">Thylakoid</keyword>
<comment type="similarity">
    <text evidence="7">Belongs to the PsbQ family.</text>
</comment>
<dbReference type="Pfam" id="PF05757">
    <property type="entry name" value="PsbQ"/>
    <property type="match status" value="1"/>
</dbReference>
<comment type="caution">
    <text evidence="8">The sequence shown here is derived from an EMBL/GenBank/DDBJ whole genome shotgun (WGS) entry which is preliminary data.</text>
</comment>
<reference evidence="8" key="1">
    <citation type="submission" date="2023-02" db="EMBL/GenBank/DDBJ databases">
        <title>Genome of toxic invasive species Heracleum sosnowskyi carries increased number of genes despite the absence of recent whole-genome duplications.</title>
        <authorList>
            <person name="Schelkunov M."/>
            <person name="Shtratnikova V."/>
            <person name="Makarenko M."/>
            <person name="Klepikova A."/>
            <person name="Omelchenko D."/>
            <person name="Novikova G."/>
            <person name="Obukhova E."/>
            <person name="Bogdanov V."/>
            <person name="Penin A."/>
            <person name="Logacheva M."/>
        </authorList>
    </citation>
    <scope>NUCLEOTIDE SEQUENCE</scope>
    <source>
        <strain evidence="8">Hsosn_3</strain>
        <tissue evidence="8">Leaf</tissue>
    </source>
</reference>
<name>A0AAD8MUI5_9APIA</name>
<keyword evidence="3" id="KW-0934">Plastid</keyword>
<dbReference type="AlphaFoldDB" id="A0AAD8MUI5"/>
<protein>
    <submittedName>
        <fullName evidence="8">Photosynthetic NDH subunit of lumenal location 3 like</fullName>
    </submittedName>
</protein>
<reference evidence="8" key="2">
    <citation type="submission" date="2023-05" db="EMBL/GenBank/DDBJ databases">
        <authorList>
            <person name="Schelkunov M.I."/>
        </authorList>
    </citation>
    <scope>NUCLEOTIDE SEQUENCE</scope>
    <source>
        <strain evidence="8">Hsosn_3</strain>
        <tissue evidence="8">Leaf</tissue>
    </source>
</reference>
<sequence length="176" mass="19938">MQTPFLKAEIFTSVDTKASRTEKCPDYSFHYQVYGPVLPVKRQFSVPRTKITKMDFKGSANRIRICACELMSIGDDLMDDDESWDFVGRDLQLKSTFLYCDFSKVISGALEDQKRSLTELANRLFCSIEELDLAVKVQSIQQAQNRFSDLALVLGEVVETDLMPMLMPSSDLIVDG</sequence>
<dbReference type="InterPro" id="IPR023222">
    <property type="entry name" value="PsbQ-like_dom_sf"/>
</dbReference>
<comment type="subcellular location">
    <subcellularLocation>
        <location evidence="1">Plastid</location>
        <location evidence="1">Chloroplast thylakoid membrane</location>
    </subcellularLocation>
</comment>
<keyword evidence="4" id="KW-0809">Transit peptide</keyword>
<dbReference type="InterPro" id="IPR008797">
    <property type="entry name" value="PSII_PsbQ"/>
</dbReference>
<dbReference type="GO" id="GO:0009767">
    <property type="term" value="P:photosynthetic electron transport chain"/>
    <property type="evidence" value="ECO:0007669"/>
    <property type="project" value="TreeGrafter"/>
</dbReference>
<dbReference type="Gene3D" id="1.20.120.290">
    <property type="entry name" value="Oxygen-evolving enhancer protein 3 (PsbQ), four-helix up-down bundle"/>
    <property type="match status" value="1"/>
</dbReference>
<evidence type="ECO:0000256" key="6">
    <source>
        <dbReference type="ARBA" id="ARBA00023136"/>
    </source>
</evidence>
<dbReference type="SUPFAM" id="SSF101112">
    <property type="entry name" value="Oxygen-evolving enhancer protein 3"/>
    <property type="match status" value="1"/>
</dbReference>
<keyword evidence="2" id="KW-0150">Chloroplast</keyword>
<proteinExistence type="inferred from homology"/>
<dbReference type="EMBL" id="JAUIZM010000005">
    <property type="protein sequence ID" value="KAK1385352.1"/>
    <property type="molecule type" value="Genomic_DNA"/>
</dbReference>
<dbReference type="Proteomes" id="UP001237642">
    <property type="component" value="Unassembled WGS sequence"/>
</dbReference>
<gene>
    <name evidence="8" type="ORF">POM88_023087</name>
</gene>
<evidence type="ECO:0000313" key="9">
    <source>
        <dbReference type="Proteomes" id="UP001237642"/>
    </source>
</evidence>
<evidence type="ECO:0000256" key="1">
    <source>
        <dbReference type="ARBA" id="ARBA00004334"/>
    </source>
</evidence>
<dbReference type="InterPro" id="IPR054099">
    <property type="entry name" value="PSII_PsbQ_pln"/>
</dbReference>
<accession>A0AAD8MUI5</accession>